<dbReference type="Proteomes" id="UP000011668">
    <property type="component" value="Unassembled WGS sequence"/>
</dbReference>
<evidence type="ECO:0000256" key="3">
    <source>
        <dbReference type="ARBA" id="ARBA00022692"/>
    </source>
</evidence>
<comment type="caution">
    <text evidence="13">The sequence shown here is derived from an EMBL/GenBank/DDBJ whole genome shotgun (WGS) entry which is preliminary data.</text>
</comment>
<dbReference type="Gene3D" id="3.40.50.300">
    <property type="entry name" value="P-loop containing nucleotide triphosphate hydrolases"/>
    <property type="match status" value="2"/>
</dbReference>
<dbReference type="PROSITE" id="PS00211">
    <property type="entry name" value="ABC_TRANSPORTER_1"/>
    <property type="match status" value="1"/>
</dbReference>
<dbReference type="OrthoDB" id="6500128at2759"/>
<dbReference type="GO" id="GO:0016887">
    <property type="term" value="F:ATP hydrolysis activity"/>
    <property type="evidence" value="ECO:0007669"/>
    <property type="project" value="InterPro"/>
</dbReference>
<feature type="compositionally biased region" description="Basic and acidic residues" evidence="9">
    <location>
        <begin position="1847"/>
        <end position="1858"/>
    </location>
</feature>
<dbReference type="InterPro" id="IPR036640">
    <property type="entry name" value="ABC1_TM_sf"/>
</dbReference>
<keyword evidence="14" id="KW-1185">Reference proteome</keyword>
<dbReference type="GO" id="GO:0005634">
    <property type="term" value="C:nucleus"/>
    <property type="evidence" value="ECO:0007669"/>
    <property type="project" value="InterPro"/>
</dbReference>
<feature type="compositionally biased region" description="Polar residues" evidence="9">
    <location>
        <begin position="2107"/>
        <end position="2143"/>
    </location>
</feature>
<organism evidence="13 14">
    <name type="scientific">Thanatephorus cucumeris (strain AG1-IA)</name>
    <name type="common">Rice sheath blight fungus</name>
    <name type="synonym">Rhizoctonia solani</name>
    <dbReference type="NCBI Taxonomy" id="983506"/>
    <lineage>
        <taxon>Eukaryota</taxon>
        <taxon>Fungi</taxon>
        <taxon>Dikarya</taxon>
        <taxon>Basidiomycota</taxon>
        <taxon>Agaricomycotina</taxon>
        <taxon>Agaricomycetes</taxon>
        <taxon>Cantharellales</taxon>
        <taxon>Ceratobasidiaceae</taxon>
        <taxon>Rhizoctonia</taxon>
        <taxon>Rhizoctonia solani AG-1</taxon>
    </lineage>
</organism>
<evidence type="ECO:0000313" key="14">
    <source>
        <dbReference type="Proteomes" id="UP000011668"/>
    </source>
</evidence>
<evidence type="ECO:0000256" key="9">
    <source>
        <dbReference type="SAM" id="MobiDB-lite"/>
    </source>
</evidence>
<dbReference type="InterPro" id="IPR011527">
    <property type="entry name" value="ABC1_TM_dom"/>
</dbReference>
<name>L8WYI8_THACA</name>
<dbReference type="FunFam" id="3.40.50.300:FF:001354">
    <property type="entry name" value="ATP-binding cassette (ABC) transporter, putative"/>
    <property type="match status" value="1"/>
</dbReference>
<evidence type="ECO:0000256" key="5">
    <source>
        <dbReference type="ARBA" id="ARBA00022741"/>
    </source>
</evidence>
<dbReference type="HOGENOM" id="CLU_000604_27_7_1"/>
<evidence type="ECO:0000256" key="2">
    <source>
        <dbReference type="ARBA" id="ARBA00022448"/>
    </source>
</evidence>
<dbReference type="GO" id="GO:0140359">
    <property type="term" value="F:ABC-type transporter activity"/>
    <property type="evidence" value="ECO:0007669"/>
    <property type="project" value="InterPro"/>
</dbReference>
<dbReference type="FunFam" id="1.20.1560.10:FF:000013">
    <property type="entry name" value="ABC transporter C family member 2"/>
    <property type="match status" value="1"/>
</dbReference>
<dbReference type="Pfam" id="PF04065">
    <property type="entry name" value="Not3"/>
    <property type="match status" value="1"/>
</dbReference>
<dbReference type="STRING" id="983506.L8WYI8"/>
<evidence type="ECO:0000313" key="13">
    <source>
        <dbReference type="EMBL" id="ELU43156.1"/>
    </source>
</evidence>
<keyword evidence="5" id="KW-0547">Nucleotide-binding</keyword>
<accession>L8WYI8</accession>
<feature type="compositionally biased region" description="Polar residues" evidence="9">
    <location>
        <begin position="2003"/>
        <end position="2012"/>
    </location>
</feature>
<dbReference type="EMBL" id="AFRT01000602">
    <property type="protein sequence ID" value="ELU43156.1"/>
    <property type="molecule type" value="Genomic_DNA"/>
</dbReference>
<evidence type="ECO:0000256" key="6">
    <source>
        <dbReference type="ARBA" id="ARBA00022840"/>
    </source>
</evidence>
<feature type="transmembrane region" description="Helical" evidence="10">
    <location>
        <begin position="1019"/>
        <end position="1041"/>
    </location>
</feature>
<dbReference type="InterPro" id="IPR003439">
    <property type="entry name" value="ABC_transporter-like_ATP-bd"/>
</dbReference>
<dbReference type="Pfam" id="PF00005">
    <property type="entry name" value="ABC_tran"/>
    <property type="match status" value="2"/>
</dbReference>
<dbReference type="InterPro" id="IPR027417">
    <property type="entry name" value="P-loop_NTPase"/>
</dbReference>
<dbReference type="SUPFAM" id="SSF52540">
    <property type="entry name" value="P-loop containing nucleoside triphosphate hydrolases"/>
    <property type="match status" value="2"/>
</dbReference>
<keyword evidence="7 10" id="KW-1133">Transmembrane helix</keyword>
<comment type="subcellular location">
    <subcellularLocation>
        <location evidence="1">Membrane</location>
        <topology evidence="1">Multi-pass membrane protein</topology>
    </subcellularLocation>
</comment>
<keyword evidence="2" id="KW-0813">Transport</keyword>
<dbReference type="PANTHER" id="PTHR24223">
    <property type="entry name" value="ATP-BINDING CASSETTE SUB-FAMILY C"/>
    <property type="match status" value="1"/>
</dbReference>
<feature type="transmembrane region" description="Helical" evidence="10">
    <location>
        <begin position="952"/>
        <end position="977"/>
    </location>
</feature>
<feature type="compositionally biased region" description="Low complexity" evidence="9">
    <location>
        <begin position="2155"/>
        <end position="2180"/>
    </location>
</feature>
<dbReference type="CDD" id="cd03244">
    <property type="entry name" value="ABCC_MRP_domain2"/>
    <property type="match status" value="1"/>
</dbReference>
<dbReference type="InterPro" id="IPR038635">
    <property type="entry name" value="CCR4-NOT_su2/3/5_C_sf"/>
</dbReference>
<dbReference type="InterPro" id="IPR050173">
    <property type="entry name" value="ABC_transporter_C-like"/>
</dbReference>
<dbReference type="InterPro" id="IPR003593">
    <property type="entry name" value="AAA+_ATPase"/>
</dbReference>
<feature type="region of interest" description="Disordered" evidence="9">
    <location>
        <begin position="1938"/>
        <end position="2056"/>
    </location>
</feature>
<dbReference type="InterPro" id="IPR017871">
    <property type="entry name" value="ABC_transporter-like_CS"/>
</dbReference>
<feature type="transmembrane region" description="Helical" evidence="10">
    <location>
        <begin position="547"/>
        <end position="571"/>
    </location>
</feature>
<dbReference type="Pfam" id="PF04153">
    <property type="entry name" value="NOT2_3_5_C"/>
    <property type="match status" value="1"/>
</dbReference>
<feature type="domain" description="ABC transporter" evidence="11">
    <location>
        <begin position="640"/>
        <end position="854"/>
    </location>
</feature>
<proteinExistence type="predicted"/>
<dbReference type="CDD" id="cd18604">
    <property type="entry name" value="ABC_6TM_VMR1_D2_like"/>
    <property type="match status" value="1"/>
</dbReference>
<feature type="compositionally biased region" description="Basic and acidic residues" evidence="9">
    <location>
        <begin position="1865"/>
        <end position="1878"/>
    </location>
</feature>
<sequence>MVLEPSRHFHVAGLVEVMGAYKDAFWGDTPAGSLFPNANVGITIAVASASNIAGQMKSGMPTIDPAGVDVLRTYVPATFLLTCVFAIYFIRILSFWKPTRALLGFFSRPFQSFLTLDDISEYNSSIKRIEVPAIERKCLRALCFIQAVGWVCWAVLCIINGGGLSQLMGPALLAFSWVGGEMYDITSLADGIRATICGAIVFLAGRFPVAPILPGPNVAMAGDPLTSELTSPEDGASLWGWLTFSFMGPLFALANERSVRSSENGKFSLNDEDVWALSPTFAHRNVFRRYLREMYVNFLVFSRKANVVASFSKEKGQKFSLLWFLLRANSLDLIIDITLELYSAIAGFIPPYALQRILRALEQHQNGSTPRDAYIWGLITFIAHMSFAQVDVIHRWHTRRCYERTRGTLFCALHYKALKRRDLSGAAHTDKQDEKDTSSADIGRIVNLMQTIRGDAYTVAQRFWEFSAVFSAPVRLGIALYFLYQWVPGFRMEFPCRGIGRSSRVYNTTIMESSRPSNVGKSRWLTQVKNARAVELAWRVQENICSVLIAFIWTWVPSAVVLVAFTSYTLLAKESLTVSRAFTAIEVFSQLQAYVSMQRIQTFLDETEVEDWASSIKRPEEELDIEVFSNKVGFQEGNFVWHLNSSETQDPKSHTNFKLTDVTVEFPLGRLTLITGATGSGKSSLLAALLGVYLDKRRHAVSYAGQHPWLEHATIRENILYGLPYNQSRYEAVLDACALRPDLKIFPAGDQTGQSIHLFESPVTDLSRPEIGEKGVSLSGGQRARCALARAVYSYSKYAYPCLFSLAILVTHHVRMCLDVAFYLVELSNGRIARQGTISDLRGKGQLSAILQTQPEDDTAEAESEITAVPSEAPLINEADVGAMGATDTPMATEETILQHNSNIGKLVDEEARAEGRVSLRTYWTYIKYAIADLDQIYFAHFVNHINRAASVWSWVASLLLLLAVRGITIGSQLFLAKWSEAYGREPNILSVLVFARNVSTGFWSWLDKLPPPMVNSVPWLLIYLSISLTGAFTVLSYLAIGYWSSLLASRSLFTSMLDRVVRAPSRWLDVTPVGRILNRFVSDIGAVDSALNPSARAALSGTINFIASFLVIVLFVPSFLPFALVIAWLYIRIAPPFVRASRDLRRLESISLSPAFSGFDELLHGLIHVRAFGAEARYQEAFYKKVDSGVAAGTAAVVIVQAGVFAEASRQLVRVFAQLELDFNSVERIGEYLILPQEAPAIIANARPPAHWPSRTGGITVDHLVMRYADGLPDVLRDLTFEVKPREKVGVVGRTGSGKSSLALSLLRAVEPSGGRIILDGIDIRTIGLDDLRSRVTLVSQDVALFSGSVRSNLDPFNEYTDEECWDVLERCHLGQRPAPSGFEGEHSSGRILLSTLDAPVSVGGKGFSAGQRQLLALARAMLRRSAVIIMDEATSSIDLETDDQIQRTIREEMSDALVITIAHRLKTIIDYDRVLVLDHGRVVEFDTPLKLMENEGGIFRSMCERSADWVELSRTTKQRSEIGLFVLVIYSLTQPHLPLNNCFSHNHSMAARKVGYYDKMQNVSIAHSPHCSYKIDRTLKKVAEGVELFESIYDKMQASTNQTQKEKLETDLKTQIKKLQRLRDQIKTWVASNEIKDKTLLLENRKLIETVSVQMHEVTTCTDYKEMKTKAFSKDGLNAALKLDPKEKEKAETSAWLAQQVEELGRQIEHTEAEIEQLQGGTTRSRRAKATGNGGGRAEELATLNERRKWHVGRLELVMRLLENNTLQTDAVLALKEHISYFVESNTGEDFEFDEGVYDELNLDEEEEAFRIAGDDNGSEGEEESVDGMSVLSSVQAVYVPGIERSTRPPAKEPKSKAFSLDDDSHSKKDEVKSLDPEQSCVEESGSATPIIVVISAKPPPPQATPVKAPPPTAPTKVVCTDFSSVDIPRSTYDAAAAAVKNDSPASKESPKPTPSVAHPPPAQSTLGSTQTSVTAATSALPTTAPAAPVPSVSATDSPSQHSGQRSPSLASSIVSPAPVLPSLPLEAPPGIVPPSQPHAESRHQSPVSSRAGADASVDNASVALLFLLQAYPHTFRYEITRADRAYTNCNNMQQAITAEPLPMNGTSNQNNSGANGVSSFPMSASQSMNMPSPLPQQVQAQGPPGFSYDIPQPLSQTAVSQQQQQQSQQQRQLPSSLSDLVSTFEASKEKAARRDPEQLSKALAAGLEGMPQPQDTSKPKYYVPRNPYPSQPYYPQQPLTFSYILSSTALTRVSRYLAAKELKRQSWRFHVKYLTWFQRHSEPQAITDEYEQGVYVYFDWEGSWCQRKKSDFRFEYRHLSED</sequence>
<feature type="region of interest" description="Disordered" evidence="9">
    <location>
        <begin position="1844"/>
        <end position="1921"/>
    </location>
</feature>
<dbReference type="Gene3D" id="1.20.1560.10">
    <property type="entry name" value="ABC transporter type 1, transmembrane domain"/>
    <property type="match status" value="3"/>
</dbReference>
<dbReference type="PROSITE" id="PS50893">
    <property type="entry name" value="ABC_TRANSPORTER_2"/>
    <property type="match status" value="2"/>
</dbReference>
<evidence type="ECO:0000259" key="11">
    <source>
        <dbReference type="PROSITE" id="PS50893"/>
    </source>
</evidence>
<feature type="region of interest" description="Disordered" evidence="9">
    <location>
        <begin position="2103"/>
        <end position="2180"/>
    </location>
</feature>
<dbReference type="SMART" id="SM00382">
    <property type="entry name" value="AAA"/>
    <property type="match status" value="2"/>
</dbReference>
<feature type="compositionally biased region" description="Pro residues" evidence="9">
    <location>
        <begin position="1900"/>
        <end position="1916"/>
    </location>
</feature>
<dbReference type="PANTHER" id="PTHR24223:SF415">
    <property type="entry name" value="FI20190P1"/>
    <property type="match status" value="1"/>
</dbReference>
<feature type="transmembrane region" description="Helical" evidence="10">
    <location>
        <begin position="1106"/>
        <end position="1132"/>
    </location>
</feature>
<dbReference type="PROSITE" id="PS50929">
    <property type="entry name" value="ABC_TM1F"/>
    <property type="match status" value="1"/>
</dbReference>
<dbReference type="GO" id="GO:0030015">
    <property type="term" value="C:CCR4-NOT core complex"/>
    <property type="evidence" value="ECO:0007669"/>
    <property type="project" value="UniProtKB-ARBA"/>
</dbReference>
<dbReference type="CDD" id="cd18596">
    <property type="entry name" value="ABC_6TM_VMR1_D1_like"/>
    <property type="match status" value="1"/>
</dbReference>
<keyword evidence="6" id="KW-0067">ATP-binding</keyword>
<feature type="compositionally biased region" description="Pro residues" evidence="9">
    <location>
        <begin position="1954"/>
        <end position="1965"/>
    </location>
</feature>
<keyword evidence="3 10" id="KW-0812">Transmembrane</keyword>
<dbReference type="GO" id="GO:0016020">
    <property type="term" value="C:membrane"/>
    <property type="evidence" value="ECO:0007669"/>
    <property type="project" value="UniProtKB-SubCell"/>
</dbReference>
<gene>
    <name evidence="13" type="ORF">AG1IA_02796</name>
</gene>
<keyword evidence="8 10" id="KW-0472">Membrane</keyword>
<dbReference type="InterPro" id="IPR007282">
    <property type="entry name" value="NOT2/3/5_C"/>
</dbReference>
<evidence type="ECO:0000256" key="10">
    <source>
        <dbReference type="SAM" id="Phobius"/>
    </source>
</evidence>
<feature type="compositionally biased region" description="Low complexity" evidence="9">
    <location>
        <begin position="1971"/>
        <end position="2002"/>
    </location>
</feature>
<feature type="domain" description="ABC transporter" evidence="11">
    <location>
        <begin position="1260"/>
        <end position="1506"/>
    </location>
</feature>
<dbReference type="GO" id="GO:0000289">
    <property type="term" value="P:nuclear-transcribed mRNA poly(A) tail shortening"/>
    <property type="evidence" value="ECO:0007669"/>
    <property type="project" value="UniProtKB-ARBA"/>
</dbReference>
<evidence type="ECO:0000259" key="12">
    <source>
        <dbReference type="PROSITE" id="PS50929"/>
    </source>
</evidence>
<feature type="transmembrane region" description="Helical" evidence="10">
    <location>
        <begin position="74"/>
        <end position="93"/>
    </location>
</feature>
<feature type="compositionally biased region" description="Pro residues" evidence="9">
    <location>
        <begin position="2021"/>
        <end position="2039"/>
    </location>
</feature>
<reference evidence="13 14" key="1">
    <citation type="journal article" date="2013" name="Nat. Commun.">
        <title>The evolution and pathogenic mechanisms of the rice sheath blight pathogen.</title>
        <authorList>
            <person name="Zheng A."/>
            <person name="Lin R."/>
            <person name="Xu L."/>
            <person name="Qin P."/>
            <person name="Tang C."/>
            <person name="Ai P."/>
            <person name="Zhang D."/>
            <person name="Liu Y."/>
            <person name="Sun Z."/>
            <person name="Feng H."/>
            <person name="Wang Y."/>
            <person name="Chen Y."/>
            <person name="Liang X."/>
            <person name="Fu R."/>
            <person name="Li Q."/>
            <person name="Zhang J."/>
            <person name="Yu X."/>
            <person name="Xie Z."/>
            <person name="Ding L."/>
            <person name="Guan P."/>
            <person name="Tang J."/>
            <person name="Liang Y."/>
            <person name="Wang S."/>
            <person name="Deng Q."/>
            <person name="Li S."/>
            <person name="Zhu J."/>
            <person name="Wang L."/>
            <person name="Liu H."/>
            <person name="Li P."/>
        </authorList>
    </citation>
    <scope>NUCLEOTIDE SEQUENCE [LARGE SCALE GENOMIC DNA]</scope>
    <source>
        <strain evidence="14">AG-1 IA</strain>
    </source>
</reference>
<feature type="transmembrane region" description="Helical" evidence="10">
    <location>
        <begin position="138"/>
        <end position="161"/>
    </location>
</feature>
<feature type="domain" description="ABC transmembrane type-1" evidence="12">
    <location>
        <begin position="956"/>
        <end position="1188"/>
    </location>
</feature>
<dbReference type="InterPro" id="IPR007207">
    <property type="entry name" value="Not_N"/>
</dbReference>
<dbReference type="GO" id="GO:0006355">
    <property type="term" value="P:regulation of DNA-templated transcription"/>
    <property type="evidence" value="ECO:0007669"/>
    <property type="project" value="InterPro"/>
</dbReference>
<protein>
    <submittedName>
        <fullName evidence="13">Pleiotropic drug resistance ABC transporter</fullName>
    </submittedName>
</protein>
<dbReference type="Gene3D" id="2.30.30.1020">
    <property type="entry name" value="CCR4-NOT complex subunit 2/3/5, C-terminal domain"/>
    <property type="match status" value="2"/>
</dbReference>
<feature type="region of interest" description="Disordered" evidence="9">
    <location>
        <begin position="1717"/>
        <end position="1740"/>
    </location>
</feature>
<dbReference type="Pfam" id="PF00664">
    <property type="entry name" value="ABC_membrane"/>
    <property type="match status" value="1"/>
</dbReference>
<keyword evidence="4" id="KW-0677">Repeat</keyword>
<dbReference type="GO" id="GO:0005524">
    <property type="term" value="F:ATP binding"/>
    <property type="evidence" value="ECO:0007669"/>
    <property type="project" value="UniProtKB-KW"/>
</dbReference>
<dbReference type="SUPFAM" id="SSF90123">
    <property type="entry name" value="ABC transporter transmembrane region"/>
    <property type="match status" value="2"/>
</dbReference>
<evidence type="ECO:0000256" key="4">
    <source>
        <dbReference type="ARBA" id="ARBA00022737"/>
    </source>
</evidence>
<evidence type="ECO:0000256" key="1">
    <source>
        <dbReference type="ARBA" id="ARBA00004141"/>
    </source>
</evidence>
<evidence type="ECO:0000256" key="8">
    <source>
        <dbReference type="ARBA" id="ARBA00023136"/>
    </source>
</evidence>
<evidence type="ECO:0000256" key="7">
    <source>
        <dbReference type="ARBA" id="ARBA00022989"/>
    </source>
</evidence>